<dbReference type="EMBL" id="BARS01004413">
    <property type="protein sequence ID" value="GAF77834.1"/>
    <property type="molecule type" value="Genomic_DNA"/>
</dbReference>
<gene>
    <name evidence="2" type="ORF">S01H1_08623</name>
</gene>
<keyword evidence="1" id="KW-1133">Transmembrane helix</keyword>
<dbReference type="PANTHER" id="PTHR32063:SF12">
    <property type="entry name" value="CATION EFFLUX SYSTEM PROTEIN"/>
    <property type="match status" value="1"/>
</dbReference>
<feature type="transmembrane region" description="Helical" evidence="1">
    <location>
        <begin position="271"/>
        <end position="294"/>
    </location>
</feature>
<dbReference type="Gene3D" id="3.30.2090.10">
    <property type="entry name" value="Multidrug efflux transporter AcrB TolC docking domain, DN and DC subdomains"/>
    <property type="match status" value="1"/>
</dbReference>
<feature type="transmembrane region" description="Helical" evidence="1">
    <location>
        <begin position="168"/>
        <end position="192"/>
    </location>
</feature>
<comment type="caution">
    <text evidence="2">The sequence shown here is derived from an EMBL/GenBank/DDBJ whole genome shotgun (WGS) entry which is preliminary data.</text>
</comment>
<feature type="non-terminal residue" evidence="2">
    <location>
        <position position="1"/>
    </location>
</feature>
<protein>
    <recommendedName>
        <fullName evidence="3">Efflux RND transporter permease subunit</fullName>
    </recommendedName>
</protein>
<keyword evidence="1" id="KW-0472">Membrane</keyword>
<evidence type="ECO:0008006" key="3">
    <source>
        <dbReference type="Google" id="ProtNLM"/>
    </source>
</evidence>
<dbReference type="GO" id="GO:0042910">
    <property type="term" value="F:xenobiotic transmembrane transporter activity"/>
    <property type="evidence" value="ECO:0007669"/>
    <property type="project" value="TreeGrafter"/>
</dbReference>
<name>X0S9Y4_9ZZZZ</name>
<dbReference type="SUPFAM" id="SSF82714">
    <property type="entry name" value="Multidrug efflux transporter AcrB TolC docking domain, DN and DC subdomains"/>
    <property type="match status" value="1"/>
</dbReference>
<dbReference type="InterPro" id="IPR001036">
    <property type="entry name" value="Acrflvin-R"/>
</dbReference>
<accession>X0S9Y4</accession>
<dbReference type="Gene3D" id="1.20.1640.10">
    <property type="entry name" value="Multidrug efflux transporter AcrB transmembrane domain"/>
    <property type="match status" value="1"/>
</dbReference>
<keyword evidence="1" id="KW-0812">Transmembrane</keyword>
<organism evidence="2">
    <name type="scientific">marine sediment metagenome</name>
    <dbReference type="NCBI Taxonomy" id="412755"/>
    <lineage>
        <taxon>unclassified sequences</taxon>
        <taxon>metagenomes</taxon>
        <taxon>ecological metagenomes</taxon>
    </lineage>
</organism>
<feature type="transmembrane region" description="Helical" evidence="1">
    <location>
        <begin position="239"/>
        <end position="259"/>
    </location>
</feature>
<dbReference type="AlphaFoldDB" id="X0S9Y4"/>
<feature type="transmembrane region" description="Helical" evidence="1">
    <location>
        <begin position="142"/>
        <end position="161"/>
    </location>
</feature>
<feature type="transmembrane region" description="Helical" evidence="1">
    <location>
        <begin position="198"/>
        <end position="218"/>
    </location>
</feature>
<dbReference type="PANTHER" id="PTHR32063">
    <property type="match status" value="1"/>
</dbReference>
<reference evidence="2" key="1">
    <citation type="journal article" date="2014" name="Front. Microbiol.">
        <title>High frequency of phylogenetically diverse reductive dehalogenase-homologous genes in deep subseafloor sedimentary metagenomes.</title>
        <authorList>
            <person name="Kawai M."/>
            <person name="Futagami T."/>
            <person name="Toyoda A."/>
            <person name="Takaki Y."/>
            <person name="Nishi S."/>
            <person name="Hori S."/>
            <person name="Arai W."/>
            <person name="Tsubouchi T."/>
            <person name="Morono Y."/>
            <person name="Uchiyama I."/>
            <person name="Ito T."/>
            <person name="Fujiyama A."/>
            <person name="Inagaki F."/>
            <person name="Takami H."/>
        </authorList>
    </citation>
    <scope>NUCLEOTIDE SEQUENCE</scope>
    <source>
        <strain evidence="2">Expedition CK06-06</strain>
    </source>
</reference>
<dbReference type="GO" id="GO:0005886">
    <property type="term" value="C:plasma membrane"/>
    <property type="evidence" value="ECO:0007669"/>
    <property type="project" value="TreeGrafter"/>
</dbReference>
<dbReference type="InterPro" id="IPR027463">
    <property type="entry name" value="AcrB_DN_DC_subdom"/>
</dbReference>
<proteinExistence type="predicted"/>
<dbReference type="Pfam" id="PF00873">
    <property type="entry name" value="ACR_tran"/>
    <property type="match status" value="1"/>
</dbReference>
<dbReference type="SUPFAM" id="SSF82866">
    <property type="entry name" value="Multidrug efflux transporter AcrB transmembrane domain"/>
    <property type="match status" value="1"/>
</dbReference>
<evidence type="ECO:0000256" key="1">
    <source>
        <dbReference type="SAM" id="Phobius"/>
    </source>
</evidence>
<sequence length="302" mass="33760">EKIARYGVNISEIQETIEAAIGGITLGQIYEEQKRFDIFLRFEPEFRKDIEQIENLLIRLPNGGQIPLIHLASIKEVVGPRVISRENNKRFITIQCNIRGRDIVRFVDEAQKEIDKNIQFPPEYLVKWGGQFELQQRANRRLTLITPITLALVALLLFTIFYSFQEVLIILINIPLALTGGIIALKISGLYLSVPASIGFIAIFGIALEDGLVLLSAFQRRLKQGNSMKEAIIEGVNTKLRPVLMTTFTTIFGIMPLLLIKGPGAEIQRPLATVVVGGLITSTIVTLIVLPLVYQSLKKAKD</sequence>
<evidence type="ECO:0000313" key="2">
    <source>
        <dbReference type="EMBL" id="GAF77834.1"/>
    </source>
</evidence>